<feature type="domain" description="Glucose-6-phosphate dehydrogenase assembly protein OpcA N-terminal" evidence="1">
    <location>
        <begin position="52"/>
        <end position="164"/>
    </location>
</feature>
<dbReference type="PANTHER" id="PTHR38658:SF1">
    <property type="entry name" value="OXPP CYCLE PROTEIN OPCA-RELATED"/>
    <property type="match status" value="1"/>
</dbReference>
<dbReference type="KEGG" id="pdo:PSDT_0061"/>
<dbReference type="EMBL" id="AEON01000002">
    <property type="protein sequence ID" value="EFT82948.1"/>
    <property type="molecule type" value="Genomic_DNA"/>
</dbReference>
<keyword evidence="4" id="KW-1185">Reference proteome</keyword>
<dbReference type="PATRIC" id="fig|864564.6.peg.68"/>
<feature type="domain" description="Glucose-6-phosphate dehydrogenase assembly protein OpcA C-terminal" evidence="2">
    <location>
        <begin position="170"/>
        <end position="300"/>
    </location>
</feature>
<dbReference type="eggNOG" id="COG3429">
    <property type="taxonomic scope" value="Bacteria"/>
</dbReference>
<evidence type="ECO:0000313" key="3">
    <source>
        <dbReference type="EMBL" id="EFT82948.1"/>
    </source>
</evidence>
<gene>
    <name evidence="3" type="ORF">HMPREF0620_1633</name>
</gene>
<evidence type="ECO:0000259" key="1">
    <source>
        <dbReference type="Pfam" id="PF10128"/>
    </source>
</evidence>
<organism evidence="3 4">
    <name type="scientific">Parascardovia denticolens DSM 10105 = JCM 12538</name>
    <dbReference type="NCBI Taxonomy" id="864564"/>
    <lineage>
        <taxon>Bacteria</taxon>
        <taxon>Bacillati</taxon>
        <taxon>Actinomycetota</taxon>
        <taxon>Actinomycetes</taxon>
        <taxon>Bifidobacteriales</taxon>
        <taxon>Bifidobacteriaceae</taxon>
        <taxon>Parascardovia</taxon>
    </lineage>
</organism>
<dbReference type="HOGENOM" id="CLU_046988_1_0_11"/>
<dbReference type="InterPro" id="IPR046801">
    <property type="entry name" value="OpcA_G6PD_N"/>
</dbReference>
<name>E6K2G0_PARDN</name>
<dbReference type="PANTHER" id="PTHR38658">
    <property type="entry name" value="OXPP CYCLE PROTEIN OPCA-RELATED"/>
    <property type="match status" value="1"/>
</dbReference>
<evidence type="ECO:0000259" key="2">
    <source>
        <dbReference type="Pfam" id="PF20171"/>
    </source>
</evidence>
<dbReference type="InterPro" id="IPR046802">
    <property type="entry name" value="OpcA_G6PD_C"/>
</dbReference>
<dbReference type="AlphaFoldDB" id="E6K2G0"/>
<comment type="caution">
    <text evidence="3">The sequence shown here is derived from an EMBL/GenBank/DDBJ whole genome shotgun (WGS) entry which is preliminary data.</text>
</comment>
<accession>E6K2G0</accession>
<dbReference type="Pfam" id="PF20171">
    <property type="entry name" value="OpcA_G6PD_C"/>
    <property type="match status" value="1"/>
</dbReference>
<dbReference type="Proteomes" id="UP000004946">
    <property type="component" value="Chromosome"/>
</dbReference>
<dbReference type="Pfam" id="PF10128">
    <property type="entry name" value="OpcA_G6PD_assem"/>
    <property type="match status" value="1"/>
</dbReference>
<proteinExistence type="predicted"/>
<dbReference type="InterPro" id="IPR004555">
    <property type="entry name" value="G6PDH_assembly_OpcA"/>
</dbReference>
<sequence length="317" mass="34953">MKFKLKNCTTAQITDKINALHEQRGESANGRVFTMLIRTTKDELENALTAVNLASREHPCRIIAIATCACRQDEDTDAPLTAEIRFGADAGAGEVIILYPAGGLLRHLDTLVIPLLVPDVPIMAWWPTEAPEDPSNDQIGRMARSRITDVLRSSDPVRTFENVRAHWNSEDTDLSWTRLTIWRSQLAALIGQPPHSPIKSVALRGAEGYLPLELLASWLAWSLKVPVTVHRDPDASNVTGVYVERENGTASLVRTGTDTLQVQEPGRAPQIVPVPHRTLADCLSEEMRRLDPDSIYAAVLQKGWDLIDHDGEGDGGH</sequence>
<evidence type="ECO:0000313" key="4">
    <source>
        <dbReference type="Proteomes" id="UP000004946"/>
    </source>
</evidence>
<dbReference type="RefSeq" id="WP_006290812.1">
    <property type="nucleotide sequence ID" value="NZ_AP012333.1"/>
</dbReference>
<protein>
    <submittedName>
        <fullName evidence="3">Putative opcA protein</fullName>
    </submittedName>
</protein>
<reference evidence="3 4" key="1">
    <citation type="submission" date="2010-12" db="EMBL/GenBank/DDBJ databases">
        <authorList>
            <person name="Muzny D."/>
            <person name="Qin X."/>
            <person name="Buhay C."/>
            <person name="Dugan-Rocha S."/>
            <person name="Ding Y."/>
            <person name="Chen G."/>
            <person name="Hawes A."/>
            <person name="Holder M."/>
            <person name="Jhangiani S."/>
            <person name="Johnson A."/>
            <person name="Khan Z."/>
            <person name="Li Z."/>
            <person name="Liu W."/>
            <person name="Liu X."/>
            <person name="Perez L."/>
            <person name="Shen H."/>
            <person name="Wang Q."/>
            <person name="Watt J."/>
            <person name="Xi L."/>
            <person name="Xin Y."/>
            <person name="Zhou J."/>
            <person name="Deng J."/>
            <person name="Jiang H."/>
            <person name="Liu Y."/>
            <person name="Qu J."/>
            <person name="Song X.-Z."/>
            <person name="Zhang L."/>
            <person name="Villasana D."/>
            <person name="Johnson A."/>
            <person name="Liu J."/>
            <person name="Liyanage D."/>
            <person name="Lorensuhewa L."/>
            <person name="Robinson T."/>
            <person name="Song A."/>
            <person name="Song B.-B."/>
            <person name="Dinh H."/>
            <person name="Thornton R."/>
            <person name="Coyle M."/>
            <person name="Francisco L."/>
            <person name="Jackson L."/>
            <person name="Javaid M."/>
            <person name="Korchina V."/>
            <person name="Kovar C."/>
            <person name="Mata R."/>
            <person name="Mathew T."/>
            <person name="Ngo R."/>
            <person name="Nguyen L."/>
            <person name="Nguyen N."/>
            <person name="Okwuonu G."/>
            <person name="Ongeri F."/>
            <person name="Pham C."/>
            <person name="Simmons D."/>
            <person name="Wilczek-Boney K."/>
            <person name="Hale W."/>
            <person name="Jakkamsetti A."/>
            <person name="Pham P."/>
            <person name="Ruth R."/>
            <person name="San Lucas F."/>
            <person name="Warren J."/>
            <person name="Zhang J."/>
            <person name="Zhao Z."/>
            <person name="Zhou C."/>
            <person name="Zhu D."/>
            <person name="Lee S."/>
            <person name="Bess C."/>
            <person name="Blankenburg K."/>
            <person name="Forbes L."/>
            <person name="Fu Q."/>
            <person name="Gubbala S."/>
            <person name="Hirani K."/>
            <person name="Jayaseelan J.C."/>
            <person name="Lara F."/>
            <person name="Munidasa M."/>
            <person name="Palculict T."/>
            <person name="Patil S."/>
            <person name="Pu L.-L."/>
            <person name="Saada N."/>
            <person name="Tang L."/>
            <person name="Weissenberger G."/>
            <person name="Zhu Y."/>
            <person name="Hemphill L."/>
            <person name="Shang Y."/>
            <person name="Youmans B."/>
            <person name="Ayvaz T."/>
            <person name="Ross M."/>
            <person name="Santibanez J."/>
            <person name="Aqrawi P."/>
            <person name="Gross S."/>
            <person name="Joshi V."/>
            <person name="Fowler G."/>
            <person name="Nazareth L."/>
            <person name="Reid J."/>
            <person name="Worley K."/>
            <person name="Petrosino J."/>
            <person name="Highlander S."/>
            <person name="Gibbs R."/>
        </authorList>
    </citation>
    <scope>NUCLEOTIDE SEQUENCE [LARGE SCALE GENOMIC DNA]</scope>
    <source>
        <strain evidence="3 4">DSM 10105</strain>
    </source>
</reference>